<dbReference type="PANTHER" id="PTHR22017:SF3">
    <property type="entry name" value="PHOTORECEPTOR CILIUM ACTIN REGULATOR 2"/>
    <property type="match status" value="1"/>
</dbReference>
<proteinExistence type="predicted"/>
<accession>A0AAV6RVL8</accession>
<protein>
    <recommendedName>
        <fullName evidence="4">Photoreceptor cilium actin regulator</fullName>
    </recommendedName>
</protein>
<evidence type="ECO:0008006" key="4">
    <source>
        <dbReference type="Google" id="ProtNLM"/>
    </source>
</evidence>
<feature type="compositionally biased region" description="Polar residues" evidence="1">
    <location>
        <begin position="327"/>
        <end position="354"/>
    </location>
</feature>
<dbReference type="Proteomes" id="UP000693946">
    <property type="component" value="Linkage Group LG17"/>
</dbReference>
<feature type="compositionally biased region" description="Polar residues" evidence="1">
    <location>
        <begin position="61"/>
        <end position="72"/>
    </location>
</feature>
<keyword evidence="3" id="KW-1185">Reference proteome</keyword>
<feature type="compositionally biased region" description="Low complexity" evidence="1">
    <location>
        <begin position="756"/>
        <end position="771"/>
    </location>
</feature>
<dbReference type="InterPro" id="IPR029352">
    <property type="entry name" value="PCARE"/>
</dbReference>
<evidence type="ECO:0000256" key="1">
    <source>
        <dbReference type="SAM" id="MobiDB-lite"/>
    </source>
</evidence>
<dbReference type="AlphaFoldDB" id="A0AAV6RVL8"/>
<evidence type="ECO:0000313" key="3">
    <source>
        <dbReference type="Proteomes" id="UP000693946"/>
    </source>
</evidence>
<sequence>MGCSPSKGKLFCRPAMTVLESVKSIPEEDVDKYMKTRQKSNELPLPDVEDSKKDTALSDLKPQSDTAAQNTGGIKETTEDEIDRCAFVQSQKVQKKEKRKKKKHERKSSIVQKKVDLPRHMVRAHQAAYSFLNPNISKCETLLGLLDQAAQTQLSLQPIITALVLSFEEINQALEEMAEEGELMLKEHGDFMALPCGLTGPVVRPAKPSTDSANSPGPPPNLLQQMLQHSTERMKLVGSSVQVLSDTSLGEAVEYFSSISKVLGEKLQAKKLAEQRLSHVLKQVEGAAFRKSTLLDSALHSEDSGIGGENESMTGSEKHRHHRGSAGSDSCGSGVNVRSATESPPKNVPSLTGQNEVDEDEEENDDDDDEEEEEFEEEEDNRPERKRSNSSPPDPSQPLFYMQEQQRTVKRPLTAVTVPNTDYSSSVMLELQDSKKDLDRRMKAMVEIQGKKAPAGRQYHLYKALLRRNSLNESAGAQNLPLRTNHSPLAPRPPKHHSVRRLINNFSQGVDGRTGEDFPNNPPHIRRLRKCGIPLSSDTENGHERCSVVNGNNNNNSWPDGKDDLDVDNLPPPPPEVLQDNSFQRNLNIPTNEEGLQYISLQSLPVISHKAGVSQRLKVSLQNVEVLPNRASTKPKSDSTFPACPTKEDVVMEDKDAQEQPKTDIYPEKVNCLLQQAQKILQLRNAAESSGQEPSPLQDRMGPRCENNQLCAGEMSACYLPVTAPPVSRVRLPPSCPSARPRVLSCSPPVLRHQSATRASSRPSSPRTAARVTKEFIPSVSFREARSVFCQEESQNSQTRFSVGSSVLPRPWGEVSRGRLTTRLTDNSTRRTKSEQRTSLTSHSEFSKDGSSTSGQINGSEPVSTQCW</sequence>
<feature type="region of interest" description="Disordered" evidence="1">
    <location>
        <begin position="800"/>
        <end position="868"/>
    </location>
</feature>
<feature type="region of interest" description="Disordered" evidence="1">
    <location>
        <begin position="552"/>
        <end position="580"/>
    </location>
</feature>
<organism evidence="2 3">
    <name type="scientific">Solea senegalensis</name>
    <name type="common">Senegalese sole</name>
    <dbReference type="NCBI Taxonomy" id="28829"/>
    <lineage>
        <taxon>Eukaryota</taxon>
        <taxon>Metazoa</taxon>
        <taxon>Chordata</taxon>
        <taxon>Craniata</taxon>
        <taxon>Vertebrata</taxon>
        <taxon>Euteleostomi</taxon>
        <taxon>Actinopterygii</taxon>
        <taxon>Neopterygii</taxon>
        <taxon>Teleostei</taxon>
        <taxon>Neoteleostei</taxon>
        <taxon>Acanthomorphata</taxon>
        <taxon>Carangaria</taxon>
        <taxon>Pleuronectiformes</taxon>
        <taxon>Pleuronectoidei</taxon>
        <taxon>Soleidae</taxon>
        <taxon>Solea</taxon>
    </lineage>
</organism>
<reference evidence="2 3" key="1">
    <citation type="journal article" date="2021" name="Sci. Rep.">
        <title>Chromosome anchoring in Senegalese sole (Solea senegalensis) reveals sex-associated markers and genome rearrangements in flatfish.</title>
        <authorList>
            <person name="Guerrero-Cozar I."/>
            <person name="Gomez-Garrido J."/>
            <person name="Berbel C."/>
            <person name="Martinez-Blanch J.F."/>
            <person name="Alioto T."/>
            <person name="Claros M.G."/>
            <person name="Gagnaire P.A."/>
            <person name="Manchado M."/>
        </authorList>
    </citation>
    <scope>NUCLEOTIDE SEQUENCE [LARGE SCALE GENOMIC DNA]</scope>
    <source>
        <strain evidence="2">Sse05_10M</strain>
    </source>
</reference>
<feature type="compositionally biased region" description="Polar residues" evidence="1">
    <location>
        <begin position="478"/>
        <end position="487"/>
    </location>
</feature>
<comment type="caution">
    <text evidence="2">The sequence shown here is derived from an EMBL/GenBank/DDBJ whole genome shotgun (WGS) entry which is preliminary data.</text>
</comment>
<name>A0AAV6RVL8_SOLSE</name>
<feature type="region of interest" description="Disordered" evidence="1">
    <location>
        <begin position="478"/>
        <end position="498"/>
    </location>
</feature>
<dbReference type="EMBL" id="JAGKHQ010000009">
    <property type="protein sequence ID" value="KAG7508245.1"/>
    <property type="molecule type" value="Genomic_DNA"/>
</dbReference>
<dbReference type="PANTHER" id="PTHR22017">
    <property type="entry name" value="PHOTORECEPTOR CILIUM ACTIN REGULATOR"/>
    <property type="match status" value="1"/>
</dbReference>
<evidence type="ECO:0000313" key="2">
    <source>
        <dbReference type="EMBL" id="KAG7508245.1"/>
    </source>
</evidence>
<feature type="compositionally biased region" description="Acidic residues" evidence="1">
    <location>
        <begin position="356"/>
        <end position="381"/>
    </location>
</feature>
<feature type="region of interest" description="Disordered" evidence="1">
    <location>
        <begin position="506"/>
        <end position="525"/>
    </location>
</feature>
<feature type="region of interest" description="Disordered" evidence="1">
    <location>
        <begin position="300"/>
        <end position="399"/>
    </location>
</feature>
<feature type="compositionally biased region" description="Polar residues" evidence="1">
    <location>
        <begin position="837"/>
        <end position="868"/>
    </location>
</feature>
<dbReference type="Pfam" id="PF15449">
    <property type="entry name" value="Retinal"/>
    <property type="match status" value="1"/>
</dbReference>
<feature type="region of interest" description="Disordered" evidence="1">
    <location>
        <begin position="751"/>
        <end position="772"/>
    </location>
</feature>
<feature type="region of interest" description="Disordered" evidence="1">
    <location>
        <begin position="25"/>
        <end position="76"/>
    </location>
</feature>
<gene>
    <name evidence="2" type="ORF">JOB18_007683</name>
</gene>